<name>A0A1L9VJ60_ASPGL</name>
<organism evidence="2 3">
    <name type="scientific">Aspergillus glaucus CBS 516.65</name>
    <dbReference type="NCBI Taxonomy" id="1160497"/>
    <lineage>
        <taxon>Eukaryota</taxon>
        <taxon>Fungi</taxon>
        <taxon>Dikarya</taxon>
        <taxon>Ascomycota</taxon>
        <taxon>Pezizomycotina</taxon>
        <taxon>Eurotiomycetes</taxon>
        <taxon>Eurotiomycetidae</taxon>
        <taxon>Eurotiales</taxon>
        <taxon>Aspergillaceae</taxon>
        <taxon>Aspergillus</taxon>
        <taxon>Aspergillus subgen. Aspergillus</taxon>
    </lineage>
</organism>
<dbReference type="RefSeq" id="XP_022400621.1">
    <property type="nucleotide sequence ID" value="XM_022544655.1"/>
</dbReference>
<accession>A0A1L9VJ60</accession>
<evidence type="ECO:0000313" key="2">
    <source>
        <dbReference type="EMBL" id="OJJ83923.1"/>
    </source>
</evidence>
<dbReference type="Proteomes" id="UP000184300">
    <property type="component" value="Unassembled WGS sequence"/>
</dbReference>
<sequence>MAGHSSYQQGLIPQIPGLHTDKLILSGGCLPICSIYDNMIWILYDMDTILYSCLLCASPSSFLFSLSLIVILPCMCRPSFGYVTTRLETQYSQHDSSIPVKGRPPCCDEISKRSETSKWLSWKLRLPGSLLEVLGEEDPIVWVHERPTLSPA</sequence>
<feature type="transmembrane region" description="Helical" evidence="1">
    <location>
        <begin position="49"/>
        <end position="72"/>
    </location>
</feature>
<proteinExistence type="predicted"/>
<keyword evidence="3" id="KW-1185">Reference proteome</keyword>
<keyword evidence="1" id="KW-1133">Transmembrane helix</keyword>
<gene>
    <name evidence="2" type="ORF">ASPGLDRAFT_361387</name>
</gene>
<dbReference type="EMBL" id="KV878898">
    <property type="protein sequence ID" value="OJJ83923.1"/>
    <property type="molecule type" value="Genomic_DNA"/>
</dbReference>
<dbReference type="AlphaFoldDB" id="A0A1L9VJ60"/>
<dbReference type="GeneID" id="34460916"/>
<evidence type="ECO:0000313" key="3">
    <source>
        <dbReference type="Proteomes" id="UP000184300"/>
    </source>
</evidence>
<keyword evidence="1" id="KW-0812">Transmembrane</keyword>
<protein>
    <submittedName>
        <fullName evidence="2">Uncharacterized protein</fullName>
    </submittedName>
</protein>
<reference evidence="3" key="1">
    <citation type="journal article" date="2017" name="Genome Biol.">
        <title>Comparative genomics reveals high biological diversity and specific adaptations in the industrially and medically important fungal genus Aspergillus.</title>
        <authorList>
            <person name="de Vries R.P."/>
            <person name="Riley R."/>
            <person name="Wiebenga A."/>
            <person name="Aguilar-Osorio G."/>
            <person name="Amillis S."/>
            <person name="Uchima C.A."/>
            <person name="Anderluh G."/>
            <person name="Asadollahi M."/>
            <person name="Askin M."/>
            <person name="Barry K."/>
            <person name="Battaglia E."/>
            <person name="Bayram O."/>
            <person name="Benocci T."/>
            <person name="Braus-Stromeyer S.A."/>
            <person name="Caldana C."/>
            <person name="Canovas D."/>
            <person name="Cerqueira G.C."/>
            <person name="Chen F."/>
            <person name="Chen W."/>
            <person name="Choi C."/>
            <person name="Clum A."/>
            <person name="Dos Santos R.A."/>
            <person name="Damasio A.R."/>
            <person name="Diallinas G."/>
            <person name="Emri T."/>
            <person name="Fekete E."/>
            <person name="Flipphi M."/>
            <person name="Freyberg S."/>
            <person name="Gallo A."/>
            <person name="Gournas C."/>
            <person name="Habgood R."/>
            <person name="Hainaut M."/>
            <person name="Harispe M.L."/>
            <person name="Henrissat B."/>
            <person name="Hilden K.S."/>
            <person name="Hope R."/>
            <person name="Hossain A."/>
            <person name="Karabika E."/>
            <person name="Karaffa L."/>
            <person name="Karanyi Z."/>
            <person name="Krasevec N."/>
            <person name="Kuo A."/>
            <person name="Kusch H."/>
            <person name="LaButti K."/>
            <person name="Lagendijk E.L."/>
            <person name="Lapidus A."/>
            <person name="Levasseur A."/>
            <person name="Lindquist E."/>
            <person name="Lipzen A."/>
            <person name="Logrieco A.F."/>
            <person name="MacCabe A."/>
            <person name="Maekelae M.R."/>
            <person name="Malavazi I."/>
            <person name="Melin P."/>
            <person name="Meyer V."/>
            <person name="Mielnichuk N."/>
            <person name="Miskei M."/>
            <person name="Molnar A.P."/>
            <person name="Mule G."/>
            <person name="Ngan C.Y."/>
            <person name="Orejas M."/>
            <person name="Orosz E."/>
            <person name="Ouedraogo J.P."/>
            <person name="Overkamp K.M."/>
            <person name="Park H.-S."/>
            <person name="Perrone G."/>
            <person name="Piumi F."/>
            <person name="Punt P.J."/>
            <person name="Ram A.F."/>
            <person name="Ramon A."/>
            <person name="Rauscher S."/>
            <person name="Record E."/>
            <person name="Riano-Pachon D.M."/>
            <person name="Robert V."/>
            <person name="Roehrig J."/>
            <person name="Ruller R."/>
            <person name="Salamov A."/>
            <person name="Salih N.S."/>
            <person name="Samson R.A."/>
            <person name="Sandor E."/>
            <person name="Sanguinetti M."/>
            <person name="Schuetze T."/>
            <person name="Sepcic K."/>
            <person name="Shelest E."/>
            <person name="Sherlock G."/>
            <person name="Sophianopoulou V."/>
            <person name="Squina F.M."/>
            <person name="Sun H."/>
            <person name="Susca A."/>
            <person name="Todd R.B."/>
            <person name="Tsang A."/>
            <person name="Unkles S.E."/>
            <person name="van de Wiele N."/>
            <person name="van Rossen-Uffink D."/>
            <person name="Oliveira J.V."/>
            <person name="Vesth T.C."/>
            <person name="Visser J."/>
            <person name="Yu J.-H."/>
            <person name="Zhou M."/>
            <person name="Andersen M.R."/>
            <person name="Archer D.B."/>
            <person name="Baker S.E."/>
            <person name="Benoit I."/>
            <person name="Brakhage A.A."/>
            <person name="Braus G.H."/>
            <person name="Fischer R."/>
            <person name="Frisvad J.C."/>
            <person name="Goldman G.H."/>
            <person name="Houbraken J."/>
            <person name="Oakley B."/>
            <person name="Pocsi I."/>
            <person name="Scazzocchio C."/>
            <person name="Seiboth B."/>
            <person name="vanKuyk P.A."/>
            <person name="Wortman J."/>
            <person name="Dyer P.S."/>
            <person name="Grigoriev I.V."/>
        </authorList>
    </citation>
    <scope>NUCLEOTIDE SEQUENCE [LARGE SCALE GENOMIC DNA]</scope>
    <source>
        <strain evidence="3">CBS 516.65</strain>
    </source>
</reference>
<evidence type="ECO:0000256" key="1">
    <source>
        <dbReference type="SAM" id="Phobius"/>
    </source>
</evidence>
<keyword evidence="1" id="KW-0472">Membrane</keyword>
<dbReference type="VEuPathDB" id="FungiDB:ASPGLDRAFT_361387"/>